<dbReference type="Pfam" id="PF02627">
    <property type="entry name" value="CMD"/>
    <property type="match status" value="1"/>
</dbReference>
<evidence type="ECO:0000259" key="1">
    <source>
        <dbReference type="Pfam" id="PF02627"/>
    </source>
</evidence>
<comment type="caution">
    <text evidence="2">The sequence shown here is derived from an EMBL/GenBank/DDBJ whole genome shotgun (WGS) entry which is preliminary data.</text>
</comment>
<accession>A0ABS3YS16</accession>
<evidence type="ECO:0000313" key="3">
    <source>
        <dbReference type="Proteomes" id="UP000677244"/>
    </source>
</evidence>
<dbReference type="Proteomes" id="UP000677244">
    <property type="component" value="Unassembled WGS sequence"/>
</dbReference>
<reference evidence="2 3" key="1">
    <citation type="submission" date="2021-03" db="EMBL/GenBank/DDBJ databases">
        <title>Assistant Professor.</title>
        <authorList>
            <person name="Huq M.A."/>
        </authorList>
    </citation>
    <scope>NUCLEOTIDE SEQUENCE [LARGE SCALE GENOMIC DNA]</scope>
    <source>
        <strain evidence="2 3">MAH-29</strain>
    </source>
</reference>
<dbReference type="InterPro" id="IPR003779">
    <property type="entry name" value="CMD-like"/>
</dbReference>
<proteinExistence type="predicted"/>
<sequence length="153" mass="17441">MEQRIAFTDGNKGLLDGLFKIEMYLGKTGLDHKLKELIKMRASQINGCAYCLDMHWKDAIAMGETEQRLYSLPAWKECPYYTDAERAVLAYTEAVTKIPQADVTDEVYNELSKHFDKAQIADITLAIIAINSWNRLNIAFRTIPGDYKPGQFN</sequence>
<dbReference type="RefSeq" id="WP_209138674.1">
    <property type="nucleotide sequence ID" value="NZ_JAGHKO010000001.1"/>
</dbReference>
<organism evidence="2 3">
    <name type="scientific">Niastella soli</name>
    <dbReference type="NCBI Taxonomy" id="2821487"/>
    <lineage>
        <taxon>Bacteria</taxon>
        <taxon>Pseudomonadati</taxon>
        <taxon>Bacteroidota</taxon>
        <taxon>Chitinophagia</taxon>
        <taxon>Chitinophagales</taxon>
        <taxon>Chitinophagaceae</taxon>
        <taxon>Niastella</taxon>
    </lineage>
</organism>
<protein>
    <submittedName>
        <fullName evidence="2">Carboxymuconolactone decarboxylase family protein</fullName>
    </submittedName>
</protein>
<dbReference type="Gene3D" id="1.20.1290.10">
    <property type="entry name" value="AhpD-like"/>
    <property type="match status" value="1"/>
</dbReference>
<dbReference type="EMBL" id="JAGHKO010000001">
    <property type="protein sequence ID" value="MBO9200634.1"/>
    <property type="molecule type" value="Genomic_DNA"/>
</dbReference>
<dbReference type="PANTHER" id="PTHR34846:SF10">
    <property type="entry name" value="CYTOPLASMIC PROTEIN"/>
    <property type="match status" value="1"/>
</dbReference>
<gene>
    <name evidence="2" type="ORF">J7I42_10200</name>
</gene>
<feature type="domain" description="Carboxymuconolactone decarboxylase-like" evidence="1">
    <location>
        <begin position="21"/>
        <end position="93"/>
    </location>
</feature>
<keyword evidence="3" id="KW-1185">Reference proteome</keyword>
<dbReference type="PANTHER" id="PTHR34846">
    <property type="entry name" value="4-CARBOXYMUCONOLACTONE DECARBOXYLASE FAMILY PROTEIN (AFU_ORTHOLOGUE AFUA_6G11590)"/>
    <property type="match status" value="1"/>
</dbReference>
<dbReference type="InterPro" id="IPR004675">
    <property type="entry name" value="AhpD_core"/>
</dbReference>
<evidence type="ECO:0000313" key="2">
    <source>
        <dbReference type="EMBL" id="MBO9200634.1"/>
    </source>
</evidence>
<dbReference type="NCBIfam" id="TIGR00778">
    <property type="entry name" value="ahpD_dom"/>
    <property type="match status" value="1"/>
</dbReference>
<dbReference type="InterPro" id="IPR029032">
    <property type="entry name" value="AhpD-like"/>
</dbReference>
<dbReference type="SUPFAM" id="SSF69118">
    <property type="entry name" value="AhpD-like"/>
    <property type="match status" value="1"/>
</dbReference>
<name>A0ABS3YS16_9BACT</name>